<dbReference type="Proteomes" id="UP001221757">
    <property type="component" value="Unassembled WGS sequence"/>
</dbReference>
<organism evidence="2 3">
    <name type="scientific">Mycena rosella</name>
    <name type="common">Pink bonnet</name>
    <name type="synonym">Agaricus rosellus</name>
    <dbReference type="NCBI Taxonomy" id="1033263"/>
    <lineage>
        <taxon>Eukaryota</taxon>
        <taxon>Fungi</taxon>
        <taxon>Dikarya</taxon>
        <taxon>Basidiomycota</taxon>
        <taxon>Agaricomycotina</taxon>
        <taxon>Agaricomycetes</taxon>
        <taxon>Agaricomycetidae</taxon>
        <taxon>Agaricales</taxon>
        <taxon>Marasmiineae</taxon>
        <taxon>Mycenaceae</taxon>
        <taxon>Mycena</taxon>
    </lineage>
</organism>
<dbReference type="AlphaFoldDB" id="A0AAD7CNQ8"/>
<accession>A0AAD7CNQ8</accession>
<gene>
    <name evidence="2" type="ORF">B0H17DRAFT_1214131</name>
</gene>
<feature type="signal peptide" evidence="1">
    <location>
        <begin position="1"/>
        <end position="19"/>
    </location>
</feature>
<sequence length="61" mass="6706">MRSCAAILAIFSLAVFSSALPTPDTAMNMRRDFYSATVDGSAETGRRDFYADHDDVNAETR</sequence>
<evidence type="ECO:0000313" key="3">
    <source>
        <dbReference type="Proteomes" id="UP001221757"/>
    </source>
</evidence>
<evidence type="ECO:0000256" key="1">
    <source>
        <dbReference type="SAM" id="SignalP"/>
    </source>
</evidence>
<proteinExistence type="predicted"/>
<keyword evidence="1" id="KW-0732">Signal</keyword>
<name>A0AAD7CNQ8_MYCRO</name>
<feature type="chain" id="PRO_5041986331" description="RxLR effector protein" evidence="1">
    <location>
        <begin position="20"/>
        <end position="61"/>
    </location>
</feature>
<protein>
    <recommendedName>
        <fullName evidence="4">RxLR effector protein</fullName>
    </recommendedName>
</protein>
<evidence type="ECO:0000313" key="2">
    <source>
        <dbReference type="EMBL" id="KAJ7655343.1"/>
    </source>
</evidence>
<keyword evidence="3" id="KW-1185">Reference proteome</keyword>
<reference evidence="2" key="1">
    <citation type="submission" date="2023-03" db="EMBL/GenBank/DDBJ databases">
        <title>Massive genome expansion in bonnet fungi (Mycena s.s.) driven by repeated elements and novel gene families across ecological guilds.</title>
        <authorList>
            <consortium name="Lawrence Berkeley National Laboratory"/>
            <person name="Harder C.B."/>
            <person name="Miyauchi S."/>
            <person name="Viragh M."/>
            <person name="Kuo A."/>
            <person name="Thoen E."/>
            <person name="Andreopoulos B."/>
            <person name="Lu D."/>
            <person name="Skrede I."/>
            <person name="Drula E."/>
            <person name="Henrissat B."/>
            <person name="Morin E."/>
            <person name="Kohler A."/>
            <person name="Barry K."/>
            <person name="LaButti K."/>
            <person name="Morin E."/>
            <person name="Salamov A."/>
            <person name="Lipzen A."/>
            <person name="Mereny Z."/>
            <person name="Hegedus B."/>
            <person name="Baldrian P."/>
            <person name="Stursova M."/>
            <person name="Weitz H."/>
            <person name="Taylor A."/>
            <person name="Grigoriev I.V."/>
            <person name="Nagy L.G."/>
            <person name="Martin F."/>
            <person name="Kauserud H."/>
        </authorList>
    </citation>
    <scope>NUCLEOTIDE SEQUENCE</scope>
    <source>
        <strain evidence="2">CBHHK067</strain>
    </source>
</reference>
<evidence type="ECO:0008006" key="4">
    <source>
        <dbReference type="Google" id="ProtNLM"/>
    </source>
</evidence>
<comment type="caution">
    <text evidence="2">The sequence shown here is derived from an EMBL/GenBank/DDBJ whole genome shotgun (WGS) entry which is preliminary data.</text>
</comment>
<dbReference type="EMBL" id="JARKIE010000313">
    <property type="protein sequence ID" value="KAJ7655343.1"/>
    <property type="molecule type" value="Genomic_DNA"/>
</dbReference>